<dbReference type="InterPro" id="IPR032781">
    <property type="entry name" value="ABC_tran_Xtn"/>
</dbReference>
<keyword evidence="2" id="KW-0547">Nucleotide-binding</keyword>
<evidence type="ECO:0000256" key="3">
    <source>
        <dbReference type="ARBA" id="ARBA00022840"/>
    </source>
</evidence>
<dbReference type="GO" id="GO:0016887">
    <property type="term" value="F:ATP hydrolysis activity"/>
    <property type="evidence" value="ECO:0007669"/>
    <property type="project" value="InterPro"/>
</dbReference>
<dbReference type="FunFam" id="3.40.50.300:FF:000011">
    <property type="entry name" value="Putative ABC transporter ATP-binding component"/>
    <property type="match status" value="1"/>
</dbReference>
<dbReference type="EMBL" id="SMDC01000001">
    <property type="protein sequence ID" value="TCW39769.1"/>
    <property type="molecule type" value="Genomic_DNA"/>
</dbReference>
<comment type="similarity">
    <text evidence="4">Belongs to the ABC transporter superfamily. ABCF family. YheS subfamily.</text>
</comment>
<organism evidence="9 10">
    <name type="scientific">Marichromatium gracile</name>
    <name type="common">Chromatium gracile</name>
    <dbReference type="NCBI Taxonomy" id="1048"/>
    <lineage>
        <taxon>Bacteria</taxon>
        <taxon>Pseudomonadati</taxon>
        <taxon>Pseudomonadota</taxon>
        <taxon>Gammaproteobacteria</taxon>
        <taxon>Chromatiales</taxon>
        <taxon>Chromatiaceae</taxon>
        <taxon>Marichromatium</taxon>
    </lineage>
</organism>
<evidence type="ECO:0000256" key="1">
    <source>
        <dbReference type="ARBA" id="ARBA00022737"/>
    </source>
</evidence>
<evidence type="ECO:0000313" key="9">
    <source>
        <dbReference type="EMBL" id="TCW39769.1"/>
    </source>
</evidence>
<dbReference type="PANTHER" id="PTHR19211:SF14">
    <property type="entry name" value="ATP-BINDING CASSETTE SUB-FAMILY F MEMBER 1"/>
    <property type="match status" value="1"/>
</dbReference>
<feature type="domain" description="ABC transporter" evidence="8">
    <location>
        <begin position="2"/>
        <end position="246"/>
    </location>
</feature>
<dbReference type="SUPFAM" id="SSF52540">
    <property type="entry name" value="P-loop containing nucleoside triphosphate hydrolases"/>
    <property type="match status" value="2"/>
</dbReference>
<dbReference type="PANTHER" id="PTHR19211">
    <property type="entry name" value="ATP-BINDING TRANSPORT PROTEIN-RELATED"/>
    <property type="match status" value="1"/>
</dbReference>
<dbReference type="Pfam" id="PF12848">
    <property type="entry name" value="ABC_tran_Xtn"/>
    <property type="match status" value="1"/>
</dbReference>
<dbReference type="InterPro" id="IPR003593">
    <property type="entry name" value="AAA+_ATPase"/>
</dbReference>
<dbReference type="InterPro" id="IPR003439">
    <property type="entry name" value="ABC_transporter-like_ATP-bd"/>
</dbReference>
<accession>A0A4R4ALJ7</accession>
<name>A0A4R4ALJ7_MARGR</name>
<comment type="caution">
    <text evidence="9">The sequence shown here is derived from an EMBL/GenBank/DDBJ whole genome shotgun (WGS) entry which is preliminary data.</text>
</comment>
<feature type="region of interest" description="Disordered" evidence="7">
    <location>
        <begin position="529"/>
        <end position="557"/>
    </location>
</feature>
<evidence type="ECO:0000256" key="2">
    <source>
        <dbReference type="ARBA" id="ARBA00022741"/>
    </source>
</evidence>
<dbReference type="Pfam" id="PF00005">
    <property type="entry name" value="ABC_tran"/>
    <property type="match status" value="2"/>
</dbReference>
<dbReference type="CDD" id="cd03221">
    <property type="entry name" value="ABCF_EF-3"/>
    <property type="match status" value="2"/>
</dbReference>
<dbReference type="Gene3D" id="3.40.50.300">
    <property type="entry name" value="P-loop containing nucleotide triphosphate hydrolases"/>
    <property type="match status" value="2"/>
</dbReference>
<evidence type="ECO:0000256" key="5">
    <source>
        <dbReference type="ARBA" id="ARBA00069073"/>
    </source>
</evidence>
<evidence type="ECO:0000256" key="7">
    <source>
        <dbReference type="SAM" id="MobiDB-lite"/>
    </source>
</evidence>
<dbReference type="SMART" id="SM00382">
    <property type="entry name" value="AAA"/>
    <property type="match status" value="2"/>
</dbReference>
<dbReference type="RefSeq" id="WP_132228189.1">
    <property type="nucleotide sequence ID" value="NZ_NRRH01000002.1"/>
</dbReference>
<feature type="coiled-coil region" evidence="6">
    <location>
        <begin position="84"/>
        <end position="111"/>
    </location>
</feature>
<feature type="domain" description="ABC transporter" evidence="8">
    <location>
        <begin position="313"/>
        <end position="527"/>
    </location>
</feature>
<evidence type="ECO:0000256" key="6">
    <source>
        <dbReference type="SAM" id="Coils"/>
    </source>
</evidence>
<dbReference type="InterPro" id="IPR027417">
    <property type="entry name" value="P-loop_NTPase"/>
</dbReference>
<dbReference type="PROSITE" id="PS00211">
    <property type="entry name" value="ABC_TRANSPORTER_1"/>
    <property type="match status" value="2"/>
</dbReference>
<protein>
    <recommendedName>
        <fullName evidence="5">Probable ATP-binding protein YheS</fullName>
    </recommendedName>
</protein>
<dbReference type="PROSITE" id="PS50893">
    <property type="entry name" value="ABC_TRANSPORTER_2"/>
    <property type="match status" value="2"/>
</dbReference>
<keyword evidence="3 9" id="KW-0067">ATP-binding</keyword>
<dbReference type="InterPro" id="IPR017871">
    <property type="entry name" value="ABC_transporter-like_CS"/>
</dbReference>
<keyword evidence="6" id="KW-0175">Coiled coil</keyword>
<feature type="compositionally biased region" description="Basic and acidic residues" evidence="7">
    <location>
        <begin position="538"/>
        <end position="557"/>
    </location>
</feature>
<dbReference type="Proteomes" id="UP000295247">
    <property type="component" value="Unassembled WGS sequence"/>
</dbReference>
<dbReference type="AlphaFoldDB" id="A0A4R4ALJ7"/>
<evidence type="ECO:0000313" key="10">
    <source>
        <dbReference type="Proteomes" id="UP000295247"/>
    </source>
</evidence>
<keyword evidence="1" id="KW-0677">Repeat</keyword>
<evidence type="ECO:0000259" key="8">
    <source>
        <dbReference type="PROSITE" id="PS50893"/>
    </source>
</evidence>
<dbReference type="GO" id="GO:0005524">
    <property type="term" value="F:ATP binding"/>
    <property type="evidence" value="ECO:0007669"/>
    <property type="project" value="UniProtKB-KW"/>
</dbReference>
<sequence length="632" mass="70152">MLQLQELSLRRGPNLLLEGADVTVYPGQRVGLVGANGCGKSSLFALLLGELGADAGAVSLPPDWVIAHVAQHTPDTERAAIEFVLDGDRELREIERELARAEADGDGLRHAEWLGRLEAIDGYGAESRAARLLHGLGFAPGDERRPVNSYSGGWRMRLALARTLMCRSDLLLLDEPTNHLDLDAVIWLEGWLRAYPGTLVLISHDRDFLDAVVGQVLALEQRRLTLYTGNYSAYERQRAERLAQQQAAHERQQREIAHMRGFVDRFRAKATKARQAQSRLKALERMELIAPAHVDSPFRFAFAVPEHLPRPLLRLDALRAGYADRVILDGVGLGFEPGDRIGLLGRNGAGKSTLIKVLAGELAPLAGRCECAQELRVGYFAQHQLEALQAEDSPLAHLRRLDPEATEQQLRDFLGGFGFSGDRALDPVAPFSGGEKARLALALIIYQRPNLLLLDEPTNHLDLEMRHALSEALQGFEGALVVVSHDRHLLRVTTDTLLLVDDGQVAPFAGDLDDYPAWLAGRVAAGTGADESAQARVGNERREQRRQAAEQRKAMAPLRQRERRLEAALEQLATRRETLDQTLADPALYEESAKPRLLELMEEHRRLEAELVATESEWLDVCEALEQFQETC</sequence>
<proteinExistence type="inferred from homology"/>
<dbReference type="FunFam" id="3.40.50.300:FF:002053">
    <property type="entry name" value="ABC transporter ATP-binding protein"/>
    <property type="match status" value="1"/>
</dbReference>
<reference evidence="9 10" key="1">
    <citation type="submission" date="2019-03" db="EMBL/GenBank/DDBJ databases">
        <title>Genomic Encyclopedia of Type Strains, Phase IV (KMG-IV): sequencing the most valuable type-strain genomes for metagenomic binning, comparative biology and taxonomic classification.</title>
        <authorList>
            <person name="Goeker M."/>
        </authorList>
    </citation>
    <scope>NUCLEOTIDE SEQUENCE [LARGE SCALE GENOMIC DNA]</scope>
    <source>
        <strain evidence="9 10">DSM 203</strain>
    </source>
</reference>
<gene>
    <name evidence="9" type="ORF">EDC29_101185</name>
</gene>
<evidence type="ECO:0000256" key="4">
    <source>
        <dbReference type="ARBA" id="ARBA00061571"/>
    </source>
</evidence>
<dbReference type="InterPro" id="IPR050611">
    <property type="entry name" value="ABCF"/>
</dbReference>
<feature type="coiled-coil region" evidence="6">
    <location>
        <begin position="562"/>
        <end position="617"/>
    </location>
</feature>